<dbReference type="EMBL" id="KB822724">
    <property type="protein sequence ID" value="ETN37131.1"/>
    <property type="molecule type" value="Genomic_DNA"/>
</dbReference>
<dbReference type="GeneID" id="19975460"/>
<organism evidence="2 3">
    <name type="scientific">Cyphellophora europaea (strain CBS 101466)</name>
    <name type="common">Phialophora europaea</name>
    <dbReference type="NCBI Taxonomy" id="1220924"/>
    <lineage>
        <taxon>Eukaryota</taxon>
        <taxon>Fungi</taxon>
        <taxon>Dikarya</taxon>
        <taxon>Ascomycota</taxon>
        <taxon>Pezizomycotina</taxon>
        <taxon>Eurotiomycetes</taxon>
        <taxon>Chaetothyriomycetidae</taxon>
        <taxon>Chaetothyriales</taxon>
        <taxon>Cyphellophoraceae</taxon>
        <taxon>Cyphellophora</taxon>
    </lineage>
</organism>
<dbReference type="PANTHER" id="PTHR40780:SF2">
    <property type="entry name" value="DUF3669 DOMAIN-CONTAINING PROTEIN"/>
    <property type="match status" value="1"/>
</dbReference>
<name>W2RKW4_CYPE1</name>
<dbReference type="RefSeq" id="XP_008720663.1">
    <property type="nucleotide sequence ID" value="XM_008722441.1"/>
</dbReference>
<evidence type="ECO:0000313" key="2">
    <source>
        <dbReference type="EMBL" id="ETN37131.1"/>
    </source>
</evidence>
<sequence length="130" mass="14878">MSATELAQLPYNSDLHNCVTDPLRQRGLGIWLLDFNQCRSRDDQSFDWTHQLVKAFFFNDPYYPSPVSDDDDEDAKLWTLFEREYLAASSGFTNTDDPTRFIGALKAEAAVRRERARTLGQGSLFTAMMV</sequence>
<dbReference type="STRING" id="1220924.W2RKW4"/>
<dbReference type="Pfam" id="PF12417">
    <property type="entry name" value="DUF3669"/>
    <property type="match status" value="1"/>
</dbReference>
<dbReference type="HOGENOM" id="CLU_1938079_0_0_1"/>
<dbReference type="Proteomes" id="UP000030752">
    <property type="component" value="Unassembled WGS sequence"/>
</dbReference>
<reference evidence="2 3" key="1">
    <citation type="submission" date="2013-03" db="EMBL/GenBank/DDBJ databases">
        <title>The Genome Sequence of Phialophora europaea CBS 101466.</title>
        <authorList>
            <consortium name="The Broad Institute Genomics Platform"/>
            <person name="Cuomo C."/>
            <person name="de Hoog S."/>
            <person name="Gorbushina A."/>
            <person name="Walker B."/>
            <person name="Young S.K."/>
            <person name="Zeng Q."/>
            <person name="Gargeya S."/>
            <person name="Fitzgerald M."/>
            <person name="Haas B."/>
            <person name="Abouelleil A."/>
            <person name="Allen A.W."/>
            <person name="Alvarado L."/>
            <person name="Arachchi H.M."/>
            <person name="Berlin A.M."/>
            <person name="Chapman S.B."/>
            <person name="Gainer-Dewar J."/>
            <person name="Goldberg J."/>
            <person name="Griggs A."/>
            <person name="Gujja S."/>
            <person name="Hansen M."/>
            <person name="Howarth C."/>
            <person name="Imamovic A."/>
            <person name="Ireland A."/>
            <person name="Larimer J."/>
            <person name="McCowan C."/>
            <person name="Murphy C."/>
            <person name="Pearson M."/>
            <person name="Poon T.W."/>
            <person name="Priest M."/>
            <person name="Roberts A."/>
            <person name="Saif S."/>
            <person name="Shea T."/>
            <person name="Sisk P."/>
            <person name="Sykes S."/>
            <person name="Wortman J."/>
            <person name="Nusbaum C."/>
            <person name="Birren B."/>
        </authorList>
    </citation>
    <scope>NUCLEOTIDE SEQUENCE [LARGE SCALE GENOMIC DNA]</scope>
    <source>
        <strain evidence="2 3">CBS 101466</strain>
    </source>
</reference>
<evidence type="ECO:0000313" key="3">
    <source>
        <dbReference type="Proteomes" id="UP000030752"/>
    </source>
</evidence>
<proteinExistence type="predicted"/>
<gene>
    <name evidence="2" type="ORF">HMPREF1541_08121</name>
</gene>
<dbReference type="OrthoDB" id="2993351at2759"/>
<protein>
    <recommendedName>
        <fullName evidence="1">DUF3669 domain-containing protein</fullName>
    </recommendedName>
</protein>
<keyword evidence="3" id="KW-1185">Reference proteome</keyword>
<accession>W2RKW4</accession>
<dbReference type="PANTHER" id="PTHR40780">
    <property type="entry name" value="DUF3669 DOMAIN-CONTAINING PROTEIN"/>
    <property type="match status" value="1"/>
</dbReference>
<dbReference type="AlphaFoldDB" id="W2RKW4"/>
<dbReference type="InParanoid" id="W2RKW4"/>
<dbReference type="InterPro" id="IPR022137">
    <property type="entry name" value="Znf_prot_DUF3669"/>
</dbReference>
<feature type="domain" description="DUF3669" evidence="1">
    <location>
        <begin position="30"/>
        <end position="93"/>
    </location>
</feature>
<dbReference type="VEuPathDB" id="FungiDB:HMPREF1541_08121"/>
<evidence type="ECO:0000259" key="1">
    <source>
        <dbReference type="Pfam" id="PF12417"/>
    </source>
</evidence>